<proteinExistence type="predicted"/>
<dbReference type="CDD" id="cd01300">
    <property type="entry name" value="YtcJ_like"/>
    <property type="match status" value="1"/>
</dbReference>
<name>A0ABV7D5E7_9PROT</name>
<dbReference type="SUPFAM" id="SSF51556">
    <property type="entry name" value="Metallo-dependent hydrolases"/>
    <property type="match status" value="1"/>
</dbReference>
<dbReference type="RefSeq" id="WP_194214068.1">
    <property type="nucleotide sequence ID" value="NZ_CP061205.1"/>
</dbReference>
<evidence type="ECO:0000313" key="3">
    <source>
        <dbReference type="Proteomes" id="UP001595444"/>
    </source>
</evidence>
<dbReference type="Proteomes" id="UP001595444">
    <property type="component" value="Unassembled WGS sequence"/>
</dbReference>
<dbReference type="EC" id="3.5.-.-" evidence="2"/>
<dbReference type="InterPro" id="IPR033932">
    <property type="entry name" value="YtcJ-like"/>
</dbReference>
<sequence length="552" mass="59724">MLDRRTFIAGMGATLAVSAALRAGTVHLDVAYVNGQVWVSAGVPLASAIGTVNNHIAAVGGSAVKAMIGPKTQVIDLEGAFVTPGIIEPHVHLFMAAEALVSINLRSAGTPADFAAILGDYAAKVQPGKWIEGGSWDEQLWGGQLPTRHWIDDVTPNNPVAVARLDLHMLLLNSLALKLAGIDRNTPDPEGGIIVRDEQGEPTGILKDKAKDLVQRVIPSMTEAEKEARLRVCTQHALSLGVTQIHTKALDWVSHDALRSLRAKGETDVRFKSFVPLADWQRLQSLIAEEGRGDDWVRWGGLKGLADGSLGSGTALFYDEYTDEPGNKGISFVPLADLREQIIAADGAGLHLAVHAIGDRANDEVLGMFAEAIQKNGPRDRRFIIEHAQHIRPQSFSRFADLGVIASMQPYHAIDDGRWAEKRIGEKRLHGTYAFNSLLKAGVQVGFGSDWPVAPLDPRLGIQAAVLRQTLDGANPEGWLPYEKVSAETALKAYTETNAYVGYQENKLGRLIPGYLADFVIWGGNLLTHAPEKLHEVPVLKTVVDGKVRFVG</sequence>
<reference evidence="3" key="1">
    <citation type="journal article" date="2019" name="Int. J. Syst. Evol. Microbiol.">
        <title>The Global Catalogue of Microorganisms (GCM) 10K type strain sequencing project: providing services to taxonomists for standard genome sequencing and annotation.</title>
        <authorList>
            <consortium name="The Broad Institute Genomics Platform"/>
            <consortium name="The Broad Institute Genome Sequencing Center for Infectious Disease"/>
            <person name="Wu L."/>
            <person name="Ma J."/>
        </authorList>
    </citation>
    <scope>NUCLEOTIDE SEQUENCE [LARGE SCALE GENOMIC DNA]</scope>
    <source>
        <strain evidence="3">KCTC 62164</strain>
    </source>
</reference>
<dbReference type="InterPro" id="IPR011059">
    <property type="entry name" value="Metal-dep_hydrolase_composite"/>
</dbReference>
<gene>
    <name evidence="2" type="ORF">ACFOKA_10095</name>
</gene>
<dbReference type="Gene3D" id="2.30.40.10">
    <property type="entry name" value="Urease, subunit C, domain 1"/>
    <property type="match status" value="1"/>
</dbReference>
<evidence type="ECO:0000313" key="2">
    <source>
        <dbReference type="EMBL" id="MFC3052254.1"/>
    </source>
</evidence>
<comment type="caution">
    <text evidence="2">The sequence shown here is derived from an EMBL/GenBank/DDBJ whole genome shotgun (WGS) entry which is preliminary data.</text>
</comment>
<feature type="domain" description="Amidohydrolase 3" evidence="1">
    <location>
        <begin position="73"/>
        <end position="549"/>
    </location>
</feature>
<dbReference type="PANTHER" id="PTHR22642">
    <property type="entry name" value="IMIDAZOLONEPROPIONASE"/>
    <property type="match status" value="1"/>
</dbReference>
<keyword evidence="3" id="KW-1185">Reference proteome</keyword>
<dbReference type="PANTHER" id="PTHR22642:SF2">
    <property type="entry name" value="PROTEIN LONG AFTER FAR-RED 3"/>
    <property type="match status" value="1"/>
</dbReference>
<dbReference type="GO" id="GO:0016787">
    <property type="term" value="F:hydrolase activity"/>
    <property type="evidence" value="ECO:0007669"/>
    <property type="project" value="UniProtKB-KW"/>
</dbReference>
<protein>
    <submittedName>
        <fullName evidence="2">Amidohydrolase</fullName>
        <ecNumber evidence="2">3.5.-.-</ecNumber>
    </submittedName>
</protein>
<dbReference type="Gene3D" id="3.20.20.140">
    <property type="entry name" value="Metal-dependent hydrolases"/>
    <property type="match status" value="1"/>
</dbReference>
<dbReference type="InterPro" id="IPR013108">
    <property type="entry name" value="Amidohydro_3"/>
</dbReference>
<dbReference type="InterPro" id="IPR032466">
    <property type="entry name" value="Metal_Hydrolase"/>
</dbReference>
<evidence type="ECO:0000259" key="1">
    <source>
        <dbReference type="Pfam" id="PF07969"/>
    </source>
</evidence>
<dbReference type="SUPFAM" id="SSF51338">
    <property type="entry name" value="Composite domain of metallo-dependent hydrolases"/>
    <property type="match status" value="1"/>
</dbReference>
<keyword evidence="2" id="KW-0378">Hydrolase</keyword>
<dbReference type="Pfam" id="PF07969">
    <property type="entry name" value="Amidohydro_3"/>
    <property type="match status" value="1"/>
</dbReference>
<dbReference type="EMBL" id="JBHRSL010000010">
    <property type="protein sequence ID" value="MFC3052254.1"/>
    <property type="molecule type" value="Genomic_DNA"/>
</dbReference>
<organism evidence="2 3">
    <name type="scientific">Kordiimonas pumila</name>
    <dbReference type="NCBI Taxonomy" id="2161677"/>
    <lineage>
        <taxon>Bacteria</taxon>
        <taxon>Pseudomonadati</taxon>
        <taxon>Pseudomonadota</taxon>
        <taxon>Alphaproteobacteria</taxon>
        <taxon>Kordiimonadales</taxon>
        <taxon>Kordiimonadaceae</taxon>
        <taxon>Kordiimonas</taxon>
    </lineage>
</organism>
<dbReference type="Gene3D" id="3.10.310.70">
    <property type="match status" value="1"/>
</dbReference>
<accession>A0ABV7D5E7</accession>